<dbReference type="Gene3D" id="2.70.50.70">
    <property type="match status" value="1"/>
</dbReference>
<evidence type="ECO:0000256" key="5">
    <source>
        <dbReference type="ARBA" id="ARBA00022729"/>
    </source>
</evidence>
<evidence type="ECO:0000259" key="17">
    <source>
        <dbReference type="Pfam" id="PF03443"/>
    </source>
</evidence>
<keyword evidence="12" id="KW-0624">Polysaccharide degradation</keyword>
<dbReference type="EMBL" id="GL629765">
    <property type="protein sequence ID" value="EFX04021.1"/>
    <property type="molecule type" value="Genomic_DNA"/>
</dbReference>
<dbReference type="PANTHER" id="PTHR33353:SF36">
    <property type="entry name" value="ENDO-BETA-1,4-GLUCANASE D"/>
    <property type="match status" value="1"/>
</dbReference>
<evidence type="ECO:0000256" key="10">
    <source>
        <dbReference type="ARBA" id="ARBA00023157"/>
    </source>
</evidence>
<keyword evidence="7" id="KW-0560">Oxidoreductase</keyword>
<dbReference type="eggNOG" id="ENOG502RY3D">
    <property type="taxonomic scope" value="Eukaryota"/>
</dbReference>
<keyword evidence="9" id="KW-0503">Monooxygenase</keyword>
<comment type="similarity">
    <text evidence="13">Belongs to the polysaccharide monooxygenase AA9 family.</text>
</comment>
<dbReference type="Proteomes" id="UP000007796">
    <property type="component" value="Unassembled WGS sequence"/>
</dbReference>
<evidence type="ECO:0000256" key="11">
    <source>
        <dbReference type="ARBA" id="ARBA00023277"/>
    </source>
</evidence>
<dbReference type="EC" id="1.14.99.56" evidence="15"/>
<keyword evidence="10" id="KW-1015">Disulfide bond</keyword>
<feature type="chain" id="PRO_5003263879" description="lytic cellulose monooxygenase (C4-dehydrogenating)" evidence="16">
    <location>
        <begin position="19"/>
        <end position="360"/>
    </location>
</feature>
<dbReference type="Pfam" id="PF03443">
    <property type="entry name" value="AA9"/>
    <property type="match status" value="1"/>
</dbReference>
<evidence type="ECO:0000256" key="7">
    <source>
        <dbReference type="ARBA" id="ARBA00023002"/>
    </source>
</evidence>
<keyword evidence="11" id="KW-0119">Carbohydrate metabolism</keyword>
<dbReference type="AlphaFoldDB" id="F0XF41"/>
<dbReference type="PANTHER" id="PTHR33353">
    <property type="entry name" value="PUTATIVE (AFU_ORTHOLOGUE AFUA_1G12560)-RELATED"/>
    <property type="match status" value="1"/>
</dbReference>
<evidence type="ECO:0000256" key="1">
    <source>
        <dbReference type="ARBA" id="ARBA00001973"/>
    </source>
</evidence>
<keyword evidence="5 16" id="KW-0732">Signal</keyword>
<evidence type="ECO:0000256" key="15">
    <source>
        <dbReference type="ARBA" id="ARBA00047174"/>
    </source>
</evidence>
<evidence type="ECO:0000256" key="2">
    <source>
        <dbReference type="ARBA" id="ARBA00004613"/>
    </source>
</evidence>
<keyword evidence="19" id="KW-1185">Reference proteome</keyword>
<dbReference type="GeneID" id="25982084"/>
<keyword evidence="6" id="KW-0136">Cellulose degradation</keyword>
<evidence type="ECO:0000256" key="6">
    <source>
        <dbReference type="ARBA" id="ARBA00023001"/>
    </source>
</evidence>
<keyword evidence="8" id="KW-0186">Copper</keyword>
<reference evidence="18 19" key="1">
    <citation type="journal article" date="2011" name="Proc. Natl. Acad. Sci. U.S.A.">
        <title>Genome and transcriptome analyses of the mountain pine beetle-fungal symbiont Grosmannia clavigera, a lodgepole pine pathogen.</title>
        <authorList>
            <person name="DiGuistini S."/>
            <person name="Wang Y."/>
            <person name="Liao N.Y."/>
            <person name="Taylor G."/>
            <person name="Tanguay P."/>
            <person name="Feau N."/>
            <person name="Henrissat B."/>
            <person name="Chan S.K."/>
            <person name="Hesse-Orce U."/>
            <person name="Alamouti S.M."/>
            <person name="Tsui C.K.M."/>
            <person name="Docking R.T."/>
            <person name="Levasseur A."/>
            <person name="Haridas S."/>
            <person name="Robertson G."/>
            <person name="Birol I."/>
            <person name="Holt R.A."/>
            <person name="Marra M.A."/>
            <person name="Hamelin R.C."/>
            <person name="Hirst M."/>
            <person name="Jones S.J.M."/>
            <person name="Bohlmann J."/>
            <person name="Breuil C."/>
        </authorList>
    </citation>
    <scope>NUCLEOTIDE SEQUENCE [LARGE SCALE GENOMIC DNA]</scope>
    <source>
        <strain evidence="19">kw1407 / UAMH 11150</strain>
    </source>
</reference>
<evidence type="ECO:0000313" key="18">
    <source>
        <dbReference type="EMBL" id="EFX04021.1"/>
    </source>
</evidence>
<evidence type="ECO:0000256" key="12">
    <source>
        <dbReference type="ARBA" id="ARBA00023326"/>
    </source>
</evidence>
<evidence type="ECO:0000256" key="14">
    <source>
        <dbReference type="ARBA" id="ARBA00045077"/>
    </source>
</evidence>
<dbReference type="GO" id="GO:0046872">
    <property type="term" value="F:metal ion binding"/>
    <property type="evidence" value="ECO:0007669"/>
    <property type="project" value="UniProtKB-KW"/>
</dbReference>
<proteinExistence type="inferred from homology"/>
<dbReference type="InParanoid" id="F0XF41"/>
<organism evidence="19">
    <name type="scientific">Grosmannia clavigera (strain kw1407 / UAMH 11150)</name>
    <name type="common">Blue stain fungus</name>
    <name type="synonym">Graphiocladiella clavigera</name>
    <dbReference type="NCBI Taxonomy" id="655863"/>
    <lineage>
        <taxon>Eukaryota</taxon>
        <taxon>Fungi</taxon>
        <taxon>Dikarya</taxon>
        <taxon>Ascomycota</taxon>
        <taxon>Pezizomycotina</taxon>
        <taxon>Sordariomycetes</taxon>
        <taxon>Sordariomycetidae</taxon>
        <taxon>Ophiostomatales</taxon>
        <taxon>Ophiostomataceae</taxon>
        <taxon>Leptographium</taxon>
    </lineage>
</organism>
<dbReference type="HOGENOM" id="CLU_031730_1_0_1"/>
<dbReference type="GO" id="GO:0005576">
    <property type="term" value="C:extracellular region"/>
    <property type="evidence" value="ECO:0007669"/>
    <property type="project" value="UniProtKB-SubCell"/>
</dbReference>
<evidence type="ECO:0000256" key="13">
    <source>
        <dbReference type="ARBA" id="ARBA00044502"/>
    </source>
</evidence>
<feature type="signal peptide" evidence="16">
    <location>
        <begin position="1"/>
        <end position="18"/>
    </location>
</feature>
<evidence type="ECO:0000256" key="3">
    <source>
        <dbReference type="ARBA" id="ARBA00022525"/>
    </source>
</evidence>
<protein>
    <recommendedName>
        <fullName evidence="15">lytic cellulose monooxygenase (C4-dehydrogenating)</fullName>
        <ecNumber evidence="15">1.14.99.56</ecNumber>
    </recommendedName>
</protein>
<keyword evidence="3" id="KW-0964">Secreted</keyword>
<dbReference type="STRING" id="655863.F0XF41"/>
<dbReference type="CDD" id="cd21175">
    <property type="entry name" value="LPMO_AA9"/>
    <property type="match status" value="1"/>
</dbReference>
<comment type="catalytic activity">
    <reaction evidence="14">
        <text>[(1-&gt;4)-beta-D-glucosyl]n+m + reduced acceptor + O2 = 4-dehydro-beta-D-glucosyl-[(1-&gt;4)-beta-D-glucosyl]n-1 + [(1-&gt;4)-beta-D-glucosyl]m + acceptor + H2O.</text>
        <dbReference type="EC" id="1.14.99.56"/>
    </reaction>
</comment>
<evidence type="ECO:0000256" key="8">
    <source>
        <dbReference type="ARBA" id="ARBA00023008"/>
    </source>
</evidence>
<dbReference type="OrthoDB" id="4849160at2759"/>
<name>F0XF41_GROCL</name>
<evidence type="ECO:0000256" key="4">
    <source>
        <dbReference type="ARBA" id="ARBA00022723"/>
    </source>
</evidence>
<dbReference type="InterPro" id="IPR049892">
    <property type="entry name" value="AA9"/>
</dbReference>
<evidence type="ECO:0000256" key="9">
    <source>
        <dbReference type="ARBA" id="ARBA00023033"/>
    </source>
</evidence>
<feature type="domain" description="Auxiliary Activity family 9 catalytic" evidence="17">
    <location>
        <begin position="19"/>
        <end position="235"/>
    </location>
</feature>
<accession>F0XF41</accession>
<gene>
    <name evidence="18" type="ORF">CMQ_949</name>
</gene>
<comment type="cofactor">
    <cofactor evidence="1">
        <name>Cu(2+)</name>
        <dbReference type="ChEBI" id="CHEBI:29036"/>
    </cofactor>
</comment>
<dbReference type="GO" id="GO:0004497">
    <property type="term" value="F:monooxygenase activity"/>
    <property type="evidence" value="ECO:0007669"/>
    <property type="project" value="UniProtKB-KW"/>
</dbReference>
<comment type="subcellular location">
    <subcellularLocation>
        <location evidence="2">Secreted</location>
    </subcellularLocation>
</comment>
<sequence length="360" mass="36015">MFNNAILSIVAGAATVSAHGFVSNVVINGVKYAGYDVTVNPYESSPPTVIGWSTTATDLGYVAPDAYASSDIICHRGAENALGHAQVAAGDDVFLQWNTWPESHHGPVLSYLAACGDTGCETVEKTSLEFFKIDEKGLIDGTAAPGTYATDQMMDNSDGWMVHIPTSIAPGFYVLRHEIIALHSAGNSDGAQNYPQCFNLEVTGSGTDQPAGVKGTALYSETDAGILVNIYATTSTYAIPGPTMYSGASEIATQTTSAITATSSATTGTGLASAAATKAATSSAAVAAAAAATTSKASSPAAATTLSTAVVAASASTVAAAAPTVATAATSSAAAVLTAAATTALSACPAPTTRTVYVTV</sequence>
<evidence type="ECO:0000313" key="19">
    <source>
        <dbReference type="Proteomes" id="UP000007796"/>
    </source>
</evidence>
<dbReference type="InterPro" id="IPR005103">
    <property type="entry name" value="AA9_LPMO"/>
</dbReference>
<keyword evidence="4" id="KW-0479">Metal-binding</keyword>
<evidence type="ECO:0000256" key="16">
    <source>
        <dbReference type="SAM" id="SignalP"/>
    </source>
</evidence>
<dbReference type="RefSeq" id="XP_014173503.1">
    <property type="nucleotide sequence ID" value="XM_014318028.1"/>
</dbReference>
<dbReference type="GO" id="GO:0030245">
    <property type="term" value="P:cellulose catabolic process"/>
    <property type="evidence" value="ECO:0007669"/>
    <property type="project" value="UniProtKB-KW"/>
</dbReference>